<reference evidence="2" key="1">
    <citation type="submission" date="2023-06" db="EMBL/GenBank/DDBJ databases">
        <title>Genome-scale phylogeny and comparative genomics of the fungal order Sordariales.</title>
        <authorList>
            <consortium name="Lawrence Berkeley National Laboratory"/>
            <person name="Hensen N."/>
            <person name="Bonometti L."/>
            <person name="Westerberg I."/>
            <person name="Brannstrom I.O."/>
            <person name="Guillou S."/>
            <person name="Cros-Aarteil S."/>
            <person name="Calhoun S."/>
            <person name="Haridas S."/>
            <person name="Kuo A."/>
            <person name="Mondo S."/>
            <person name="Pangilinan J."/>
            <person name="Riley R."/>
            <person name="Labutti K."/>
            <person name="Andreopoulos B."/>
            <person name="Lipzen A."/>
            <person name="Chen C."/>
            <person name="Yanf M."/>
            <person name="Daum C."/>
            <person name="Ng V."/>
            <person name="Clum A."/>
            <person name="Steindorff A."/>
            <person name="Ohm R."/>
            <person name="Martin F."/>
            <person name="Silar P."/>
            <person name="Natvig D."/>
            <person name="Lalanne C."/>
            <person name="Gautier V."/>
            <person name="Ament-Velasquez S.L."/>
            <person name="Kruys A."/>
            <person name="Hutchinson M.I."/>
            <person name="Powell A.J."/>
            <person name="Barry K."/>
            <person name="Miller A.N."/>
            <person name="Grigoriev I.V."/>
            <person name="Debuchy R."/>
            <person name="Gladieux P."/>
            <person name="Thoren M.H."/>
            <person name="Johannesson H."/>
        </authorList>
    </citation>
    <scope>NUCLEOTIDE SEQUENCE</scope>
    <source>
        <strain evidence="2">SMH2532-1</strain>
    </source>
</reference>
<proteinExistence type="predicted"/>
<comment type="caution">
    <text evidence="2">The sequence shown here is derived from an EMBL/GenBank/DDBJ whole genome shotgun (WGS) entry which is preliminary data.</text>
</comment>
<name>A0AA39Y4M0_9PEZI</name>
<evidence type="ECO:0000313" key="2">
    <source>
        <dbReference type="EMBL" id="KAK0645639.1"/>
    </source>
</evidence>
<sequence>MLGSASETRGHARSVGSQASLPLPSSIVHRSDSFRCRPPAPRCTPCCCCRPPPLSPEAGSAFQTPVKFGSLSAPPDGTRPSRSALRRTACCLSSRQLLASLRIPIAPAVNGLQSAPRYMCLLLCLSETDDEYSMFVEPFHALVWLRQAPQSVEIALLRSSKLAAAMFEDDRGDILASLWFETPDHSGCRDLGVLWGGRLGQRGPAILAKGVDTFGPPRQELKDGR</sequence>
<evidence type="ECO:0000313" key="3">
    <source>
        <dbReference type="Proteomes" id="UP001174936"/>
    </source>
</evidence>
<gene>
    <name evidence="2" type="ORF">B0T16DRAFT_143757</name>
</gene>
<protein>
    <submittedName>
        <fullName evidence="2">Uncharacterized protein</fullName>
    </submittedName>
</protein>
<dbReference type="AlphaFoldDB" id="A0AA39Y4M0"/>
<organism evidence="2 3">
    <name type="scientific">Cercophora newfieldiana</name>
    <dbReference type="NCBI Taxonomy" id="92897"/>
    <lineage>
        <taxon>Eukaryota</taxon>
        <taxon>Fungi</taxon>
        <taxon>Dikarya</taxon>
        <taxon>Ascomycota</taxon>
        <taxon>Pezizomycotina</taxon>
        <taxon>Sordariomycetes</taxon>
        <taxon>Sordariomycetidae</taxon>
        <taxon>Sordariales</taxon>
        <taxon>Lasiosphaeriaceae</taxon>
        <taxon>Cercophora</taxon>
    </lineage>
</organism>
<dbReference type="Proteomes" id="UP001174936">
    <property type="component" value="Unassembled WGS sequence"/>
</dbReference>
<accession>A0AA39Y4M0</accession>
<dbReference type="EMBL" id="JAULSV010000004">
    <property type="protein sequence ID" value="KAK0645639.1"/>
    <property type="molecule type" value="Genomic_DNA"/>
</dbReference>
<feature type="region of interest" description="Disordered" evidence="1">
    <location>
        <begin position="1"/>
        <end position="24"/>
    </location>
</feature>
<evidence type="ECO:0000256" key="1">
    <source>
        <dbReference type="SAM" id="MobiDB-lite"/>
    </source>
</evidence>
<keyword evidence="3" id="KW-1185">Reference proteome</keyword>